<dbReference type="EMBL" id="RSCL01000005">
    <property type="protein sequence ID" value="RUT06985.1"/>
    <property type="molecule type" value="Genomic_DNA"/>
</dbReference>
<reference evidence="2" key="2">
    <citation type="journal article" date="2019" name="Genome Biol. Evol.">
        <title>Day and night: Metabolic profiles and evolutionary relationships of six axenic non-marine cyanobacteria.</title>
        <authorList>
            <person name="Will S.E."/>
            <person name="Henke P."/>
            <person name="Boedeker C."/>
            <person name="Huang S."/>
            <person name="Brinkmann H."/>
            <person name="Rohde M."/>
            <person name="Jarek M."/>
            <person name="Friedl T."/>
            <person name="Seufert S."/>
            <person name="Schumacher M."/>
            <person name="Overmann J."/>
            <person name="Neumann-Schaal M."/>
            <person name="Petersen J."/>
        </authorList>
    </citation>
    <scope>NUCLEOTIDE SEQUENCE [LARGE SCALE GENOMIC DNA]</scope>
    <source>
        <strain evidence="2">PCC 7102</strain>
    </source>
</reference>
<organism evidence="2 3">
    <name type="scientific">Dulcicalothrix desertica PCC 7102</name>
    <dbReference type="NCBI Taxonomy" id="232991"/>
    <lineage>
        <taxon>Bacteria</taxon>
        <taxon>Bacillati</taxon>
        <taxon>Cyanobacteriota</taxon>
        <taxon>Cyanophyceae</taxon>
        <taxon>Nostocales</taxon>
        <taxon>Calotrichaceae</taxon>
        <taxon>Dulcicalothrix</taxon>
    </lineage>
</organism>
<dbReference type="OrthoDB" id="9807212at2"/>
<gene>
    <name evidence="2" type="primary">nsdHL</name>
    <name evidence="2" type="ORF">DSM106972_022460</name>
</gene>
<evidence type="ECO:0000313" key="3">
    <source>
        <dbReference type="Proteomes" id="UP000271624"/>
    </source>
</evidence>
<dbReference type="InterPro" id="IPR002225">
    <property type="entry name" value="3Beta_OHSteriod_DH/Estase"/>
</dbReference>
<dbReference type="GO" id="GO:0005737">
    <property type="term" value="C:cytoplasm"/>
    <property type="evidence" value="ECO:0007669"/>
    <property type="project" value="TreeGrafter"/>
</dbReference>
<feature type="domain" description="3-beta hydroxysteroid dehydrogenase/isomerase" evidence="1">
    <location>
        <begin position="5"/>
        <end position="251"/>
    </location>
</feature>
<dbReference type="Gene3D" id="3.40.50.720">
    <property type="entry name" value="NAD(P)-binding Rossmann-like Domain"/>
    <property type="match status" value="1"/>
</dbReference>
<dbReference type="Pfam" id="PF01073">
    <property type="entry name" value="3Beta_HSD"/>
    <property type="match status" value="1"/>
</dbReference>
<protein>
    <submittedName>
        <fullName evidence="2">Epimerase</fullName>
    </submittedName>
</protein>
<dbReference type="InterPro" id="IPR051783">
    <property type="entry name" value="NAD(P)-dependent_oxidoreduct"/>
</dbReference>
<dbReference type="SUPFAM" id="SSF51735">
    <property type="entry name" value="NAD(P)-binding Rossmann-fold domains"/>
    <property type="match status" value="1"/>
</dbReference>
<reference evidence="2" key="1">
    <citation type="submission" date="2018-12" db="EMBL/GenBank/DDBJ databases">
        <authorList>
            <person name="Will S."/>
            <person name="Neumann-Schaal M."/>
            <person name="Henke P."/>
        </authorList>
    </citation>
    <scope>NUCLEOTIDE SEQUENCE</scope>
    <source>
        <strain evidence="2">PCC 7102</strain>
    </source>
</reference>
<accession>A0A433VLS2</accession>
<dbReference type="Proteomes" id="UP000271624">
    <property type="component" value="Unassembled WGS sequence"/>
</dbReference>
<dbReference type="GO" id="GO:0006694">
    <property type="term" value="P:steroid biosynthetic process"/>
    <property type="evidence" value="ECO:0007669"/>
    <property type="project" value="InterPro"/>
</dbReference>
<dbReference type="InterPro" id="IPR036291">
    <property type="entry name" value="NAD(P)-bd_dom_sf"/>
</dbReference>
<dbReference type="PANTHER" id="PTHR48079:SF6">
    <property type="entry name" value="NAD(P)-BINDING DOMAIN-CONTAINING PROTEIN-RELATED"/>
    <property type="match status" value="1"/>
</dbReference>
<dbReference type="RefSeq" id="WP_127080851.1">
    <property type="nucleotide sequence ID" value="NZ_RSCL01000005.1"/>
</dbReference>
<comment type="caution">
    <text evidence="2">The sequence shown here is derived from an EMBL/GenBank/DDBJ whole genome shotgun (WGS) entry which is preliminary data.</text>
</comment>
<evidence type="ECO:0000259" key="1">
    <source>
        <dbReference type="Pfam" id="PF01073"/>
    </source>
</evidence>
<name>A0A433VLS2_9CYAN</name>
<keyword evidence="3" id="KW-1185">Reference proteome</keyword>
<dbReference type="GO" id="GO:0004029">
    <property type="term" value="F:aldehyde dehydrogenase (NAD+) activity"/>
    <property type="evidence" value="ECO:0007669"/>
    <property type="project" value="TreeGrafter"/>
</dbReference>
<dbReference type="AlphaFoldDB" id="A0A433VLS2"/>
<evidence type="ECO:0000313" key="2">
    <source>
        <dbReference type="EMBL" id="RUT06985.1"/>
    </source>
</evidence>
<dbReference type="PANTHER" id="PTHR48079">
    <property type="entry name" value="PROTEIN YEEZ"/>
    <property type="match status" value="1"/>
</dbReference>
<proteinExistence type="predicted"/>
<sequence>MRVFVTGGSGFVGRNLITNLVQQGIEVRALVKWESEIPILRDCGATPISGDINDLQALKSGMSGCAIVFHAAAKVDDWGVLEDFQKVNINGTEQTIAAARATGVRRLVYVSSDAVLIGGKPIINASETHPLPAKQLGYYALTKAIAEKKVVEANSNELTTMVVRPRFVWGKGDTTLMARFVKAMRNRSFAWISGGRYPISTCHVKNLCEGLICVAERGKGGEIYFITDGKPVEFRSFITELVRTQGVEPGRLSVPHWLVWKFAWSLETAWNLLNLKGSPPVTRTALSMIGSEVTVDDTKARRELGYTPVISRQQGLLEMTQP</sequence>
<dbReference type="GO" id="GO:0016616">
    <property type="term" value="F:oxidoreductase activity, acting on the CH-OH group of donors, NAD or NADP as acceptor"/>
    <property type="evidence" value="ECO:0007669"/>
    <property type="project" value="InterPro"/>
</dbReference>